<accession>A0ABP9DUJ7</accession>
<dbReference type="InterPro" id="IPR054353">
    <property type="entry name" value="IstA-like_C"/>
</dbReference>
<feature type="region of interest" description="Disordered" evidence="1">
    <location>
        <begin position="423"/>
        <end position="442"/>
    </location>
</feature>
<name>A0ABP9DUJ7_9ACTN</name>
<dbReference type="EMBL" id="BAABIS010000001">
    <property type="protein sequence ID" value="GAA4854612.1"/>
    <property type="molecule type" value="Genomic_DNA"/>
</dbReference>
<protein>
    <submittedName>
        <fullName evidence="3">DDE-type integrase/transposase/recombinase</fullName>
    </submittedName>
</protein>
<dbReference type="Pfam" id="PF22483">
    <property type="entry name" value="Mu-transpos_C_2"/>
    <property type="match status" value="1"/>
</dbReference>
<evidence type="ECO:0000256" key="1">
    <source>
        <dbReference type="SAM" id="MobiDB-lite"/>
    </source>
</evidence>
<gene>
    <name evidence="3" type="ORF">GCM10023235_35050</name>
</gene>
<proteinExistence type="predicted"/>
<reference evidence="4" key="1">
    <citation type="journal article" date="2019" name="Int. J. Syst. Evol. Microbiol.">
        <title>The Global Catalogue of Microorganisms (GCM) 10K type strain sequencing project: providing services to taxonomists for standard genome sequencing and annotation.</title>
        <authorList>
            <consortium name="The Broad Institute Genomics Platform"/>
            <consortium name="The Broad Institute Genome Sequencing Center for Infectious Disease"/>
            <person name="Wu L."/>
            <person name="Ma J."/>
        </authorList>
    </citation>
    <scope>NUCLEOTIDE SEQUENCE [LARGE SCALE GENOMIC DNA]</scope>
    <source>
        <strain evidence="4">JCM 13006</strain>
    </source>
</reference>
<evidence type="ECO:0000313" key="4">
    <source>
        <dbReference type="Proteomes" id="UP001501752"/>
    </source>
</evidence>
<organism evidence="3 4">
    <name type="scientific">Kitasatospora terrestris</name>
    <dbReference type="NCBI Taxonomy" id="258051"/>
    <lineage>
        <taxon>Bacteria</taxon>
        <taxon>Bacillati</taxon>
        <taxon>Actinomycetota</taxon>
        <taxon>Actinomycetes</taxon>
        <taxon>Kitasatosporales</taxon>
        <taxon>Streptomycetaceae</taxon>
        <taxon>Kitasatospora</taxon>
    </lineage>
</organism>
<comment type="caution">
    <text evidence="3">The sequence shown here is derived from an EMBL/GenBank/DDBJ whole genome shotgun (WGS) entry which is preliminary data.</text>
</comment>
<dbReference type="PANTHER" id="PTHR35004">
    <property type="entry name" value="TRANSPOSASE RV3428C-RELATED"/>
    <property type="match status" value="1"/>
</dbReference>
<sequence length="442" mass="47574">MLTMAEYLDACRLRAQGWSITAIAGHLGRDRKTVRSYLAGERVPGVRASTEDAFLVFLPYCRRRLEDDPHLQASVLFDEVVELGYGGGYSTFTRALRRHRVRPSCGLCHLGPPPGPTGPRGRAVEEIRFRWIPLGRSRSAPPGGDHVHLLTGTLAGSSDAGRWRGVLVDTADFPHVVEGVDEVLRRLGGTAPRWCFDRATPLRCPATGRLTPAMARVGRYYGAEVELDRARCADEDAEVAALRRWWSDAAHGAGEAEAQVLVDRLALRSDRRATTADRVPAGRAPTERAPVERVPAPRTVLGGPGSLCELPGSPYPVRLRVRRVVGPAGLVPFRGNFYSVPPDLAGVVVEVSRRLDETHLSIGTTAGAVIACHELAPRGAGLTVAGGLEIVGLGGSTRHRPVEVRPCPSAGIRRPLSAEATAEAERLRGLNRVPRPAPAARG</sequence>
<dbReference type="Proteomes" id="UP001501752">
    <property type="component" value="Unassembled WGS sequence"/>
</dbReference>
<dbReference type="PANTHER" id="PTHR35004:SF7">
    <property type="entry name" value="INTEGRASE PROTEIN"/>
    <property type="match status" value="1"/>
</dbReference>
<keyword evidence="4" id="KW-1185">Reference proteome</keyword>
<feature type="domain" description="Transposase for insertion sequence element IS21-like C-terminal" evidence="2">
    <location>
        <begin position="310"/>
        <end position="376"/>
    </location>
</feature>
<evidence type="ECO:0000259" key="2">
    <source>
        <dbReference type="Pfam" id="PF22483"/>
    </source>
</evidence>
<evidence type="ECO:0000313" key="3">
    <source>
        <dbReference type="EMBL" id="GAA4854612.1"/>
    </source>
</evidence>